<feature type="non-terminal residue" evidence="2">
    <location>
        <position position="1"/>
    </location>
</feature>
<dbReference type="EMBL" id="CADCVB010000057">
    <property type="protein sequence ID" value="CAA9416913.1"/>
    <property type="molecule type" value="Genomic_DNA"/>
</dbReference>
<organism evidence="2">
    <name type="scientific">uncultured Rubrobacteraceae bacterium</name>
    <dbReference type="NCBI Taxonomy" id="349277"/>
    <lineage>
        <taxon>Bacteria</taxon>
        <taxon>Bacillati</taxon>
        <taxon>Actinomycetota</taxon>
        <taxon>Rubrobacteria</taxon>
        <taxon>Rubrobacterales</taxon>
        <taxon>Rubrobacteraceae</taxon>
        <taxon>environmental samples</taxon>
    </lineage>
</organism>
<protein>
    <submittedName>
        <fullName evidence="2">Uncharacterized protein</fullName>
    </submittedName>
</protein>
<reference evidence="2" key="1">
    <citation type="submission" date="2020-02" db="EMBL/GenBank/DDBJ databases">
        <authorList>
            <person name="Meier V. D."/>
        </authorList>
    </citation>
    <scope>NUCLEOTIDE SEQUENCE</scope>
    <source>
        <strain evidence="2">AVDCRST_MAG78</strain>
    </source>
</reference>
<feature type="region of interest" description="Disordered" evidence="1">
    <location>
        <begin position="82"/>
        <end position="120"/>
    </location>
</feature>
<evidence type="ECO:0000313" key="2">
    <source>
        <dbReference type="EMBL" id="CAA9416913.1"/>
    </source>
</evidence>
<dbReference type="AlphaFoldDB" id="A0A6J4PQV8"/>
<evidence type="ECO:0000256" key="1">
    <source>
        <dbReference type="SAM" id="MobiDB-lite"/>
    </source>
</evidence>
<accession>A0A6J4PQV8</accession>
<feature type="region of interest" description="Disordered" evidence="1">
    <location>
        <begin position="1"/>
        <end position="66"/>
    </location>
</feature>
<feature type="compositionally biased region" description="Low complexity" evidence="1">
    <location>
        <begin position="89"/>
        <end position="108"/>
    </location>
</feature>
<feature type="compositionally biased region" description="Polar residues" evidence="1">
    <location>
        <begin position="1"/>
        <end position="37"/>
    </location>
</feature>
<proteinExistence type="predicted"/>
<feature type="non-terminal residue" evidence="2">
    <location>
        <position position="120"/>
    </location>
</feature>
<gene>
    <name evidence="2" type="ORF">AVDCRST_MAG78-752</name>
</gene>
<name>A0A6J4PQV8_9ACTN</name>
<sequence length="120" mass="12657">WGASPTTCRATPSSCSTTSRTDRGSSACSYGATSSGRTPPRLSRVPTATRSPGSPRRSAPGASTRSCRLLTCSHSSSAWFRAGRSPRKPYATPLARTPRTTAGARACAKQSRGSRLRRRA</sequence>